<feature type="region of interest" description="Disordered" evidence="1">
    <location>
        <begin position="197"/>
        <end position="262"/>
    </location>
</feature>
<feature type="compositionally biased region" description="Polar residues" evidence="1">
    <location>
        <begin position="151"/>
        <end position="171"/>
    </location>
</feature>
<organism evidence="2 3">
    <name type="scientific">Colletotrichum sublineola</name>
    <name type="common">Sorghum anthracnose fungus</name>
    <dbReference type="NCBI Taxonomy" id="1173701"/>
    <lineage>
        <taxon>Eukaryota</taxon>
        <taxon>Fungi</taxon>
        <taxon>Dikarya</taxon>
        <taxon>Ascomycota</taxon>
        <taxon>Pezizomycotina</taxon>
        <taxon>Sordariomycetes</taxon>
        <taxon>Hypocreomycetidae</taxon>
        <taxon>Glomerellales</taxon>
        <taxon>Glomerellaceae</taxon>
        <taxon>Colletotrichum</taxon>
        <taxon>Colletotrichum graminicola species complex</taxon>
    </lineage>
</organism>
<feature type="compositionally biased region" description="Low complexity" evidence="1">
    <location>
        <begin position="342"/>
        <end position="352"/>
    </location>
</feature>
<gene>
    <name evidence="2" type="ORF">CSUB01_10886</name>
</gene>
<comment type="caution">
    <text evidence="2">The sequence shown here is derived from an EMBL/GenBank/DDBJ whole genome shotgun (WGS) entry which is preliminary data.</text>
</comment>
<keyword evidence="3" id="KW-1185">Reference proteome</keyword>
<proteinExistence type="predicted"/>
<evidence type="ECO:0000256" key="1">
    <source>
        <dbReference type="SAM" id="MobiDB-lite"/>
    </source>
</evidence>
<dbReference type="AlphaFoldDB" id="A0A066XPL1"/>
<feature type="region of interest" description="Disordered" evidence="1">
    <location>
        <begin position="123"/>
        <end position="180"/>
    </location>
</feature>
<feature type="region of interest" description="Disordered" evidence="1">
    <location>
        <begin position="342"/>
        <end position="373"/>
    </location>
</feature>
<dbReference type="HOGENOM" id="CLU_741885_0_0_1"/>
<reference evidence="3" key="1">
    <citation type="journal article" date="2014" name="Genome Announc.">
        <title>Draft genome sequence of Colletotrichum sublineola, a destructive pathogen of cultivated sorghum.</title>
        <authorList>
            <person name="Baroncelli R."/>
            <person name="Sanz-Martin J.M."/>
            <person name="Rech G.E."/>
            <person name="Sukno S.A."/>
            <person name="Thon M.R."/>
        </authorList>
    </citation>
    <scope>NUCLEOTIDE SEQUENCE [LARGE SCALE GENOMIC DNA]</scope>
    <source>
        <strain evidence="3">TX430BB</strain>
    </source>
</reference>
<accession>A0A066XPL1</accession>
<evidence type="ECO:0000313" key="2">
    <source>
        <dbReference type="EMBL" id="KDN70817.1"/>
    </source>
</evidence>
<protein>
    <submittedName>
        <fullName evidence="2">Uncharacterized protein</fullName>
    </submittedName>
</protein>
<evidence type="ECO:0000313" key="3">
    <source>
        <dbReference type="Proteomes" id="UP000027238"/>
    </source>
</evidence>
<sequence length="373" mass="41496">MEQPTTLPNPSDFNTKEDFFQEIMNRRLRDFLPQLYKEAYDEWLQSFSVSETSSLARRRSSHLSTVDRDKYRISSRHRGVSSPATINDLSDITSLPSDVGRVPLKLLADKYGEMKGPYLEWERQNQRRPQEEEDAPSHLASPSRQPPKTTPPHWSTQLTADHQETPSTPTPASRVASPIDVRTRRAAESLDRVCIPGAYASSSSPGPAPRSDDQVSFAPDSPRRRPRPPPPPPRPFAAAPSDGRHPAPAYRDLSFPTEHDKEKSRLEALIEKDVEDLGHINACYHDLARKALGCLNDFRQVSLTMQRRMLQLRQLEAVNEPQGVPVRNGSIKTAAPMAVAAAAAAEPSPSAAKGKRYSQGGSRRDVWGDANIS</sequence>
<name>A0A066XPL1_COLSU</name>
<dbReference type="Proteomes" id="UP000027238">
    <property type="component" value="Unassembled WGS sequence"/>
</dbReference>
<dbReference type="EMBL" id="JMSE01000285">
    <property type="protein sequence ID" value="KDN70817.1"/>
    <property type="molecule type" value="Genomic_DNA"/>
</dbReference>